<dbReference type="Pfam" id="PF07751">
    <property type="entry name" value="Abi_2"/>
    <property type="match status" value="1"/>
</dbReference>
<dbReference type="InterPro" id="IPR011664">
    <property type="entry name" value="Abi_system_AbiD/AbiF-like"/>
</dbReference>
<evidence type="ECO:0000313" key="1">
    <source>
        <dbReference type="EMBL" id="MBD7979496.1"/>
    </source>
</evidence>
<evidence type="ECO:0000313" key="2">
    <source>
        <dbReference type="Proteomes" id="UP000655570"/>
    </source>
</evidence>
<keyword evidence="2" id="KW-1185">Reference proteome</keyword>
<gene>
    <name evidence="1" type="ORF">H9641_02015</name>
</gene>
<dbReference type="RefSeq" id="WP_191800515.1">
    <property type="nucleotide sequence ID" value="NZ_JACSQF010000001.1"/>
</dbReference>
<protein>
    <submittedName>
        <fullName evidence="1">Abi family protein</fullName>
    </submittedName>
</protein>
<reference evidence="1 2" key="1">
    <citation type="submission" date="2020-08" db="EMBL/GenBank/DDBJ databases">
        <title>A Genomic Blueprint of the Chicken Gut Microbiome.</title>
        <authorList>
            <person name="Gilroy R."/>
            <person name="Ravi A."/>
            <person name="Getino M."/>
            <person name="Pursley I."/>
            <person name="Horton D.L."/>
            <person name="Alikhan N.-F."/>
            <person name="Baker D."/>
            <person name="Gharbi K."/>
            <person name="Hall N."/>
            <person name="Watson M."/>
            <person name="Adriaenssens E.M."/>
            <person name="Foster-Nyarko E."/>
            <person name="Jarju S."/>
            <person name="Secka A."/>
            <person name="Antonio M."/>
            <person name="Oren A."/>
            <person name="Chaudhuri R."/>
            <person name="La Ragione R.M."/>
            <person name="Hildebrand F."/>
            <person name="Pallen M.J."/>
        </authorList>
    </citation>
    <scope>NUCLEOTIDE SEQUENCE [LARGE SCALE GENOMIC DNA]</scope>
    <source>
        <strain evidence="1 2">Sa2CUA9</strain>
    </source>
</reference>
<proteinExistence type="predicted"/>
<dbReference type="EMBL" id="JACSQF010000001">
    <property type="protein sequence ID" value="MBD7979496.1"/>
    <property type="molecule type" value="Genomic_DNA"/>
</dbReference>
<organism evidence="1 2">
    <name type="scientific">Oerskovia merdavium</name>
    <dbReference type="NCBI Taxonomy" id="2762227"/>
    <lineage>
        <taxon>Bacteria</taxon>
        <taxon>Bacillati</taxon>
        <taxon>Actinomycetota</taxon>
        <taxon>Actinomycetes</taxon>
        <taxon>Micrococcales</taxon>
        <taxon>Cellulomonadaceae</taxon>
        <taxon>Oerskovia</taxon>
    </lineage>
</organism>
<comment type="caution">
    <text evidence="1">The sequence shown here is derived from an EMBL/GenBank/DDBJ whole genome shotgun (WGS) entry which is preliminary data.</text>
</comment>
<dbReference type="Proteomes" id="UP000655570">
    <property type="component" value="Unassembled WGS sequence"/>
</dbReference>
<name>A0ABR8TUN4_9CELL</name>
<sequence>MSIYPPVRDEMVRLLSVPRLSTYTDECDGNMKRALELYQWNLDVSGTLFTSIHYFEVALRNSIDSQLGKTFGTADSPWFDQDSIGLTDSTRRNIASAKRTVTKAGREIVPGRVVAELSLGFWWSLLADGYNRTLWAPALKQAFSNARRETLHAEIDEIRKLRNRIAHHEPLIHYDLNAEYTRILGTAERIAPRLAWWIDATSSLSTVLARRPESLRSTPPPNT</sequence>
<accession>A0ABR8TUN4</accession>